<protein>
    <submittedName>
        <fullName evidence="10">Endonuclease/exonuclease/phosphatase family protein</fullName>
    </submittedName>
</protein>
<organism evidence="10 11">
    <name type="scientific">Vibrio ulleungensis</name>
    <dbReference type="NCBI Taxonomy" id="2807619"/>
    <lineage>
        <taxon>Bacteria</taxon>
        <taxon>Pseudomonadati</taxon>
        <taxon>Pseudomonadota</taxon>
        <taxon>Gammaproteobacteria</taxon>
        <taxon>Vibrionales</taxon>
        <taxon>Vibrionaceae</taxon>
        <taxon>Vibrio</taxon>
    </lineage>
</organism>
<keyword evidence="4" id="KW-0479">Metal-binding</keyword>
<dbReference type="SUPFAM" id="SSF56219">
    <property type="entry name" value="DNase I-like"/>
    <property type="match status" value="1"/>
</dbReference>
<dbReference type="PANTHER" id="PTHR15822">
    <property type="entry name" value="TRAF AND TNF RECEPTOR-ASSOCIATED PROTEIN"/>
    <property type="match status" value="1"/>
</dbReference>
<keyword evidence="11" id="KW-1185">Reference proteome</keyword>
<keyword evidence="7" id="KW-0460">Magnesium</keyword>
<dbReference type="InterPro" id="IPR005135">
    <property type="entry name" value="Endo/exonuclease/phosphatase"/>
</dbReference>
<evidence type="ECO:0000256" key="2">
    <source>
        <dbReference type="ARBA" id="ARBA00001946"/>
    </source>
</evidence>
<evidence type="ECO:0000259" key="9">
    <source>
        <dbReference type="Pfam" id="PF03372"/>
    </source>
</evidence>
<reference evidence="10 11" key="1">
    <citation type="submission" date="2021-02" db="EMBL/GenBank/DDBJ databases">
        <authorList>
            <person name="Park J.-S."/>
        </authorList>
    </citation>
    <scope>NUCLEOTIDE SEQUENCE [LARGE SCALE GENOMIC DNA]</scope>
    <source>
        <strain evidence="10 11">188UL20-2</strain>
    </source>
</reference>
<sequence>MSWLKRCLTLSLLLVVLYGGWQWLVSPLVFTLSEQTPIALVNDDEANPNKLTQGHNNASCLEMDQLEPLDNDGQLRVLSWNIYKQNNDGWDAELLTLLERTELSLLQEVSLSPSFINWLNQLNWFGQQASAFEVFDKSSGVFNLSQRLPEKVCAIFETEPWLQLPKSALFASYQLSNGESLWVVNLHAVNFTLGTEEFEQQLAELEQALIEHQGPAIFAGDFNTWSEIRQEKVENVMRTLGLEEAKFTPDLRTTFAITGQPLDHIFYRGLQLKKAEVINTSASDHNALWAEFTLN</sequence>
<keyword evidence="10" id="KW-0255">Endonuclease</keyword>
<evidence type="ECO:0000256" key="7">
    <source>
        <dbReference type="ARBA" id="ARBA00022842"/>
    </source>
</evidence>
<comment type="cofactor">
    <cofactor evidence="1">
        <name>Mn(2+)</name>
        <dbReference type="ChEBI" id="CHEBI:29035"/>
    </cofactor>
</comment>
<dbReference type="Pfam" id="PF03372">
    <property type="entry name" value="Exo_endo_phos"/>
    <property type="match status" value="1"/>
</dbReference>
<keyword evidence="3" id="KW-0540">Nuclease</keyword>
<evidence type="ECO:0000256" key="5">
    <source>
        <dbReference type="ARBA" id="ARBA00022763"/>
    </source>
</evidence>
<dbReference type="InterPro" id="IPR051547">
    <property type="entry name" value="TDP2-like"/>
</dbReference>
<comment type="caution">
    <text evidence="10">The sequence shown here is derived from an EMBL/GenBank/DDBJ whole genome shotgun (WGS) entry which is preliminary data.</text>
</comment>
<dbReference type="InterPro" id="IPR036691">
    <property type="entry name" value="Endo/exonu/phosph_ase_sf"/>
</dbReference>
<comment type="cofactor">
    <cofactor evidence="2">
        <name>Mg(2+)</name>
        <dbReference type="ChEBI" id="CHEBI:18420"/>
    </cofactor>
</comment>
<evidence type="ECO:0000256" key="3">
    <source>
        <dbReference type="ARBA" id="ARBA00022722"/>
    </source>
</evidence>
<name>A0ABS2HL07_9VIBR</name>
<evidence type="ECO:0000313" key="10">
    <source>
        <dbReference type="EMBL" id="MBM7038175.1"/>
    </source>
</evidence>
<dbReference type="Proteomes" id="UP000809621">
    <property type="component" value="Unassembled WGS sequence"/>
</dbReference>
<feature type="domain" description="Endonuclease/exonuclease/phosphatase" evidence="9">
    <location>
        <begin position="78"/>
        <end position="285"/>
    </location>
</feature>
<gene>
    <name evidence="10" type="ORF">JQC93_17415</name>
</gene>
<dbReference type="PANTHER" id="PTHR15822:SF4">
    <property type="entry name" value="TYROSYL-DNA PHOSPHODIESTERASE 2"/>
    <property type="match status" value="1"/>
</dbReference>
<accession>A0ABS2HL07</accession>
<dbReference type="NCBIfam" id="NF003840">
    <property type="entry name" value="PRK05421.1-2"/>
    <property type="match status" value="1"/>
</dbReference>
<evidence type="ECO:0000256" key="6">
    <source>
        <dbReference type="ARBA" id="ARBA00022801"/>
    </source>
</evidence>
<keyword evidence="6" id="KW-0378">Hydrolase</keyword>
<evidence type="ECO:0000256" key="8">
    <source>
        <dbReference type="ARBA" id="ARBA00023204"/>
    </source>
</evidence>
<dbReference type="EMBL" id="JAFEUM010000008">
    <property type="protein sequence ID" value="MBM7038175.1"/>
    <property type="molecule type" value="Genomic_DNA"/>
</dbReference>
<dbReference type="NCBIfam" id="NF003842">
    <property type="entry name" value="PRK05421.1-4"/>
    <property type="match status" value="1"/>
</dbReference>
<dbReference type="Gene3D" id="3.60.10.10">
    <property type="entry name" value="Endonuclease/exonuclease/phosphatase"/>
    <property type="match status" value="1"/>
</dbReference>
<evidence type="ECO:0000313" key="11">
    <source>
        <dbReference type="Proteomes" id="UP000809621"/>
    </source>
</evidence>
<evidence type="ECO:0000256" key="4">
    <source>
        <dbReference type="ARBA" id="ARBA00022723"/>
    </source>
</evidence>
<keyword evidence="5" id="KW-0227">DNA damage</keyword>
<dbReference type="GO" id="GO:0004519">
    <property type="term" value="F:endonuclease activity"/>
    <property type="evidence" value="ECO:0007669"/>
    <property type="project" value="UniProtKB-KW"/>
</dbReference>
<proteinExistence type="predicted"/>
<evidence type="ECO:0000256" key="1">
    <source>
        <dbReference type="ARBA" id="ARBA00001936"/>
    </source>
</evidence>
<dbReference type="RefSeq" id="WP_205159646.1">
    <property type="nucleotide sequence ID" value="NZ_JAFEUM010000008.1"/>
</dbReference>
<keyword evidence="8" id="KW-0234">DNA repair</keyword>